<dbReference type="EMBL" id="BKCJ010000003">
    <property type="protein sequence ID" value="GEU28255.1"/>
    <property type="molecule type" value="Genomic_DNA"/>
</dbReference>
<dbReference type="AlphaFoldDB" id="A0A699GJG3"/>
<accession>A0A699GJG3</accession>
<evidence type="ECO:0000259" key="2">
    <source>
        <dbReference type="SMART" id="SM00867"/>
    </source>
</evidence>
<gene>
    <name evidence="3" type="ORF">Tci_000233</name>
</gene>
<evidence type="ECO:0000313" key="3">
    <source>
        <dbReference type="EMBL" id="GEU28255.1"/>
    </source>
</evidence>
<sequence length="261" mass="26522">MFLISSKSVRAAGLAASSSASTQLAAALLGAVLLSLAACTPLPPAAGTAPGAGAAPTVPAAAAEAAVPAPPATPAAPTAALRIDSAASLIAVTVRRGGVLARLGHDHVVAARTITGTVSPQDHRADFQFRLDQMTVDEPALRQVAGLTTQPSPDAIAGTRTNMLTKVLDAERYPLVTVHAEGDKGDSKPATGQPLRVAVTLHGVTRAYAIPVTIVDQDGALTVTGTVELNQTDFGLTPFSVMGGAMAVQDRMELRFNLVAR</sequence>
<feature type="domain" description="Lipid/polyisoprenoid-binding YceI-like" evidence="2">
    <location>
        <begin position="80"/>
        <end position="261"/>
    </location>
</feature>
<dbReference type="Pfam" id="PF04264">
    <property type="entry name" value="YceI"/>
    <property type="match status" value="1"/>
</dbReference>
<protein>
    <recommendedName>
        <fullName evidence="2">Lipid/polyisoprenoid-binding YceI-like domain-containing protein</fullName>
    </recommendedName>
</protein>
<organism evidence="3">
    <name type="scientific">Tanacetum cinerariifolium</name>
    <name type="common">Dalmatian daisy</name>
    <name type="synonym">Chrysanthemum cinerariifolium</name>
    <dbReference type="NCBI Taxonomy" id="118510"/>
    <lineage>
        <taxon>Eukaryota</taxon>
        <taxon>Viridiplantae</taxon>
        <taxon>Streptophyta</taxon>
        <taxon>Embryophyta</taxon>
        <taxon>Tracheophyta</taxon>
        <taxon>Spermatophyta</taxon>
        <taxon>Magnoliopsida</taxon>
        <taxon>eudicotyledons</taxon>
        <taxon>Gunneridae</taxon>
        <taxon>Pentapetalae</taxon>
        <taxon>asterids</taxon>
        <taxon>campanulids</taxon>
        <taxon>Asterales</taxon>
        <taxon>Asteraceae</taxon>
        <taxon>Asteroideae</taxon>
        <taxon>Anthemideae</taxon>
        <taxon>Anthemidinae</taxon>
        <taxon>Tanacetum</taxon>
    </lineage>
</organism>
<name>A0A699GJG3_TANCI</name>
<proteinExistence type="predicted"/>
<evidence type="ECO:0000256" key="1">
    <source>
        <dbReference type="SAM" id="SignalP"/>
    </source>
</evidence>
<dbReference type="InterPro" id="IPR007372">
    <property type="entry name" value="Lipid/polyisoprenoid-bd_YceI"/>
</dbReference>
<dbReference type="Gene3D" id="2.40.128.110">
    <property type="entry name" value="Lipid/polyisoprenoid-binding, YceI-like"/>
    <property type="match status" value="1"/>
</dbReference>
<dbReference type="InterPro" id="IPR036761">
    <property type="entry name" value="TTHA0802/YceI-like_sf"/>
</dbReference>
<dbReference type="SUPFAM" id="SSF101874">
    <property type="entry name" value="YceI-like"/>
    <property type="match status" value="1"/>
</dbReference>
<dbReference type="SMART" id="SM00867">
    <property type="entry name" value="YceI"/>
    <property type="match status" value="1"/>
</dbReference>
<feature type="signal peptide" evidence="1">
    <location>
        <begin position="1"/>
        <end position="39"/>
    </location>
</feature>
<feature type="chain" id="PRO_5025349322" description="Lipid/polyisoprenoid-binding YceI-like domain-containing protein" evidence="1">
    <location>
        <begin position="40"/>
        <end position="261"/>
    </location>
</feature>
<keyword evidence="1" id="KW-0732">Signal</keyword>
<reference evidence="3" key="1">
    <citation type="journal article" date="2019" name="Sci. Rep.">
        <title>Draft genome of Tanacetum cinerariifolium, the natural source of mosquito coil.</title>
        <authorList>
            <person name="Yamashiro T."/>
            <person name="Shiraishi A."/>
            <person name="Satake H."/>
            <person name="Nakayama K."/>
        </authorList>
    </citation>
    <scope>NUCLEOTIDE SEQUENCE</scope>
</reference>
<comment type="caution">
    <text evidence="3">The sequence shown here is derived from an EMBL/GenBank/DDBJ whole genome shotgun (WGS) entry which is preliminary data.</text>
</comment>